<feature type="compositionally biased region" description="Acidic residues" evidence="1">
    <location>
        <begin position="342"/>
        <end position="357"/>
    </location>
</feature>
<evidence type="ECO:0000256" key="1">
    <source>
        <dbReference type="SAM" id="MobiDB-lite"/>
    </source>
</evidence>
<feature type="region of interest" description="Disordered" evidence="1">
    <location>
        <begin position="278"/>
        <end position="383"/>
    </location>
</feature>
<accession>A0A6L2L826</accession>
<protein>
    <submittedName>
        <fullName evidence="2">Uncharacterized protein</fullName>
    </submittedName>
</protein>
<feature type="compositionally biased region" description="Basic and acidic residues" evidence="1">
    <location>
        <begin position="300"/>
        <end position="317"/>
    </location>
</feature>
<feature type="compositionally biased region" description="Acidic residues" evidence="1">
    <location>
        <begin position="282"/>
        <end position="299"/>
    </location>
</feature>
<name>A0A6L2L826_TANCI</name>
<gene>
    <name evidence="2" type="ORF">Tci_028302</name>
</gene>
<feature type="compositionally biased region" description="Acidic residues" evidence="1">
    <location>
        <begin position="578"/>
        <end position="587"/>
    </location>
</feature>
<organism evidence="2">
    <name type="scientific">Tanacetum cinerariifolium</name>
    <name type="common">Dalmatian daisy</name>
    <name type="synonym">Chrysanthemum cinerariifolium</name>
    <dbReference type="NCBI Taxonomy" id="118510"/>
    <lineage>
        <taxon>Eukaryota</taxon>
        <taxon>Viridiplantae</taxon>
        <taxon>Streptophyta</taxon>
        <taxon>Embryophyta</taxon>
        <taxon>Tracheophyta</taxon>
        <taxon>Spermatophyta</taxon>
        <taxon>Magnoliopsida</taxon>
        <taxon>eudicotyledons</taxon>
        <taxon>Gunneridae</taxon>
        <taxon>Pentapetalae</taxon>
        <taxon>asterids</taxon>
        <taxon>campanulids</taxon>
        <taxon>Asterales</taxon>
        <taxon>Asteraceae</taxon>
        <taxon>Asteroideae</taxon>
        <taxon>Anthemideae</taxon>
        <taxon>Anthemidinae</taxon>
        <taxon>Tanacetum</taxon>
    </lineage>
</organism>
<comment type="caution">
    <text evidence="2">The sequence shown here is derived from an EMBL/GenBank/DDBJ whole genome shotgun (WGS) entry which is preliminary data.</text>
</comment>
<feature type="compositionally biased region" description="Basic and acidic residues" evidence="1">
    <location>
        <begin position="536"/>
        <end position="551"/>
    </location>
</feature>
<feature type="compositionally biased region" description="Basic and acidic residues" evidence="1">
    <location>
        <begin position="558"/>
        <end position="577"/>
    </location>
</feature>
<dbReference type="AlphaFoldDB" id="A0A6L2L826"/>
<proteinExistence type="predicted"/>
<reference evidence="2" key="1">
    <citation type="journal article" date="2019" name="Sci. Rep.">
        <title>Draft genome of Tanacetum cinerariifolium, the natural source of mosquito coil.</title>
        <authorList>
            <person name="Yamashiro T."/>
            <person name="Shiraishi A."/>
            <person name="Satake H."/>
            <person name="Nakayama K."/>
        </authorList>
    </citation>
    <scope>NUCLEOTIDE SEQUENCE</scope>
</reference>
<sequence>MSSITTQQTKLDLELVPKENRLEIKKCNGRIPHGLTPREPKFQVVLDAIALTPCYLAFLIIGDVPEVYMHQFWNSMYKHDTFYRFKIDKMKRFKLTLEIFKDIIQIFPRVPGRKFDALPSEEDTASFLRELGHTGEINSYNDVVVDQMHQPWRTCDALINRATLPECLTNLAMKENKAYKTYLSYATGAIPPKIARKFKKASPSKKDSDLVSVDEEPITKDKRVKRSVKKSLTNPTTGIVIIEPHVETKSNRKENVDVTRGKGIELLSEVALIEEAQMKEGNDEDDINDNNDLENEGNNEENKSNDDKTPFDSKNGLDSEQDMNGSESDSESDQQEYKEEVKDDDEDDKSEGDEDRGMDDTPNQFSDDVQDNKESKVPDASFSHSSDLASKFLNFLNIHPNDAEIISSMDVHVHHEVPRIHTSTLLTVPVSVIPEASLVCTTIPQSSQNFTSSLLQTTPTPPPMIKTASILSIILDFTLVFRFNKRVIALEQDVAKLKKDPLHTQVTALVDDHLDIWMGATREEFMNFLSASPTDRITEQRSRQEKDKDEGPSAGSDRGFKKIDKQRRSPNNKKTDYLEELEFEVGDTDTPQGQDRNLDKTPQKGPTQNWLMNFAASTSTDKSLKDFDELMSTPINFSLYILNGLKIKNLTQEILLGPAFRLLKGTRSNYAELEYDFEECYKALSEKLDWENPKGGNYPFDLSKPLPLITRGNRQRIQVKFFINNDPKLIRSDELYKFSDGTLTRLISSLEDITKNIDKEYLPKRTWSTLEKKRAYFMIKDINKLLKERRMMRSLEKFIGGRLYKTDIRLLQRRI</sequence>
<dbReference type="EMBL" id="BKCJ010003644">
    <property type="protein sequence ID" value="GEU56324.1"/>
    <property type="molecule type" value="Genomic_DNA"/>
</dbReference>
<feature type="region of interest" description="Disordered" evidence="1">
    <location>
        <begin position="529"/>
        <end position="608"/>
    </location>
</feature>
<evidence type="ECO:0000313" key="2">
    <source>
        <dbReference type="EMBL" id="GEU56324.1"/>
    </source>
</evidence>